<evidence type="ECO:0000313" key="5">
    <source>
        <dbReference type="Proteomes" id="UP000632222"/>
    </source>
</evidence>
<dbReference type="GO" id="GO:0005524">
    <property type="term" value="F:ATP binding"/>
    <property type="evidence" value="ECO:0007669"/>
    <property type="project" value="UniProtKB-KW"/>
</dbReference>
<dbReference type="InterPro" id="IPR003439">
    <property type="entry name" value="ABC_transporter-like_ATP-bd"/>
</dbReference>
<dbReference type="Proteomes" id="UP000632222">
    <property type="component" value="Unassembled WGS sequence"/>
</dbReference>
<dbReference type="PANTHER" id="PTHR43335">
    <property type="entry name" value="ABC TRANSPORTER, ATP-BINDING PROTEIN"/>
    <property type="match status" value="1"/>
</dbReference>
<name>A0ABQ2D585_9DEIO</name>
<keyword evidence="4" id="KW-0067">ATP-binding</keyword>
<evidence type="ECO:0000313" key="4">
    <source>
        <dbReference type="EMBL" id="GGJ46625.1"/>
    </source>
</evidence>
<organism evidence="4 5">
    <name type="scientific">Deinococcus roseus</name>
    <dbReference type="NCBI Taxonomy" id="392414"/>
    <lineage>
        <taxon>Bacteria</taxon>
        <taxon>Thermotogati</taxon>
        <taxon>Deinococcota</taxon>
        <taxon>Deinococci</taxon>
        <taxon>Deinococcales</taxon>
        <taxon>Deinococcaceae</taxon>
        <taxon>Deinococcus</taxon>
    </lineage>
</organism>
<keyword evidence="5" id="KW-1185">Reference proteome</keyword>
<dbReference type="PROSITE" id="PS50893">
    <property type="entry name" value="ABC_TRANSPORTER_2"/>
    <property type="match status" value="1"/>
</dbReference>
<gene>
    <name evidence="4" type="primary">nosF</name>
    <name evidence="4" type="ORF">GCM10008938_35980</name>
</gene>
<evidence type="ECO:0000256" key="2">
    <source>
        <dbReference type="ARBA" id="ARBA00022448"/>
    </source>
</evidence>
<dbReference type="Pfam" id="PF00005">
    <property type="entry name" value="ABC_tran"/>
    <property type="match status" value="1"/>
</dbReference>
<dbReference type="EMBL" id="BMOD01000016">
    <property type="protein sequence ID" value="GGJ46625.1"/>
    <property type="molecule type" value="Genomic_DNA"/>
</dbReference>
<dbReference type="SUPFAM" id="SSF52540">
    <property type="entry name" value="P-loop containing nucleoside triphosphate hydrolases"/>
    <property type="match status" value="1"/>
</dbReference>
<evidence type="ECO:0000259" key="3">
    <source>
        <dbReference type="PROSITE" id="PS50893"/>
    </source>
</evidence>
<reference evidence="5" key="1">
    <citation type="journal article" date="2019" name="Int. J. Syst. Evol. Microbiol.">
        <title>The Global Catalogue of Microorganisms (GCM) 10K type strain sequencing project: providing services to taxonomists for standard genome sequencing and annotation.</title>
        <authorList>
            <consortium name="The Broad Institute Genomics Platform"/>
            <consortium name="The Broad Institute Genome Sequencing Center for Infectious Disease"/>
            <person name="Wu L."/>
            <person name="Ma J."/>
        </authorList>
    </citation>
    <scope>NUCLEOTIDE SEQUENCE [LARGE SCALE GENOMIC DNA]</scope>
    <source>
        <strain evidence="5">JCM 14370</strain>
    </source>
</reference>
<dbReference type="PANTHER" id="PTHR43335:SF11">
    <property type="entry name" value="ABC TRANSPORTER RELATED"/>
    <property type="match status" value="1"/>
</dbReference>
<proteinExistence type="inferred from homology"/>
<evidence type="ECO:0000256" key="1">
    <source>
        <dbReference type="ARBA" id="ARBA00005417"/>
    </source>
</evidence>
<keyword evidence="2" id="KW-0813">Transport</keyword>
<accession>A0ABQ2D585</accession>
<dbReference type="Gene3D" id="3.40.50.300">
    <property type="entry name" value="P-loop containing nucleotide triphosphate hydrolases"/>
    <property type="match status" value="1"/>
</dbReference>
<protein>
    <submittedName>
        <fullName evidence="4">ABC transporter ATP-binding protein</fullName>
    </submittedName>
</protein>
<feature type="domain" description="ABC transporter" evidence="3">
    <location>
        <begin position="5"/>
        <end position="231"/>
    </location>
</feature>
<sequence>MTDLIQVKGLGKTSKAQIVLQDVTFRVPQGMLSVISGAPRSGKTSVLRVMLGLEAHQQGQCSFLDLSLHLPARKQMLHLGLKPPRMLPWVTCAEFLLHLPHYQALLDPQTWVYTALTQVGLQKMAHVSVWSLKRHQKVKLWIAAQMGPQGGLLLLDEPMQGLNVQERQDLWLVLRRLVWEGRSVLLTTSCLKEAEMYGEYLVLLDQGRVVAQGEFAQLTAQRRVILEVEDTTAATSALHQLGLVQQVEEVQGGVMVDLSMEQVQKMLPLLQEQCIQVRECHPEALVSLYLRLQQAAP</sequence>
<comment type="caution">
    <text evidence="4">The sequence shown here is derived from an EMBL/GenBank/DDBJ whole genome shotgun (WGS) entry which is preliminary data.</text>
</comment>
<dbReference type="RefSeq" id="WP_189004974.1">
    <property type="nucleotide sequence ID" value="NZ_BMOD01000016.1"/>
</dbReference>
<comment type="similarity">
    <text evidence="1">Belongs to the ABC transporter superfamily.</text>
</comment>
<keyword evidence="4" id="KW-0547">Nucleotide-binding</keyword>
<dbReference type="InterPro" id="IPR027417">
    <property type="entry name" value="P-loop_NTPase"/>
</dbReference>